<reference evidence="5 6" key="1">
    <citation type="submission" date="2019-11" db="EMBL/GenBank/DDBJ databases">
        <title>P. haliotis isolates from Z. marina roots.</title>
        <authorList>
            <person name="Cohen M."/>
            <person name="Jospin G."/>
            <person name="Eisen J.A."/>
            <person name="Coil D.A."/>
        </authorList>
    </citation>
    <scope>NUCLEOTIDE SEQUENCE [LARGE SCALE GENOMIC DNA]</scope>
    <source>
        <strain evidence="5 6">UCD-MCMsp1aY</strain>
    </source>
</reference>
<comment type="subcellular location">
    <subcellularLocation>
        <location evidence="4">Cytoplasm</location>
    </subcellularLocation>
    <subcellularLocation>
        <location evidence="4">Cell membrane</location>
        <topology evidence="4">Peripheral membrane protein</topology>
        <orientation evidence="4">Cytoplasmic side</orientation>
    </subcellularLocation>
</comment>
<keyword evidence="1 4" id="KW-1003">Cell membrane</keyword>
<dbReference type="PANTHER" id="PTHR38100:SF1">
    <property type="entry name" value="HIGH FREQUENCY LYSOGENIZATION PROTEIN HFLD"/>
    <property type="match status" value="1"/>
</dbReference>
<dbReference type="NCBIfam" id="NF001246">
    <property type="entry name" value="PRK00218.1-2"/>
    <property type="match status" value="1"/>
</dbReference>
<dbReference type="Pfam" id="PF04356">
    <property type="entry name" value="DUF489"/>
    <property type="match status" value="1"/>
</dbReference>
<dbReference type="InterPro" id="IPR007451">
    <property type="entry name" value="HflD"/>
</dbReference>
<comment type="caution">
    <text evidence="5">The sequence shown here is derived from an EMBL/GenBank/DDBJ whole genome shotgun (WGS) entry which is preliminary data.</text>
</comment>
<organism evidence="5 6">
    <name type="scientific">Psychrosphaera haliotis</name>
    <dbReference type="NCBI Taxonomy" id="555083"/>
    <lineage>
        <taxon>Bacteria</taxon>
        <taxon>Pseudomonadati</taxon>
        <taxon>Pseudomonadota</taxon>
        <taxon>Gammaproteobacteria</taxon>
        <taxon>Alteromonadales</taxon>
        <taxon>Pseudoalteromonadaceae</taxon>
        <taxon>Psychrosphaera</taxon>
    </lineage>
</organism>
<dbReference type="PANTHER" id="PTHR38100">
    <property type="entry name" value="HIGH FREQUENCY LYSOGENIZATION PROTEIN HFLD"/>
    <property type="match status" value="1"/>
</dbReference>
<proteinExistence type="inferred from homology"/>
<sequence>MSEQMRNQTIAMAALCEAALLIQQVSKGQAFDSQALATLVGGIMNTAPENVDQVYPNLASLKQGSYLLVHQLSGQATSKDVEVTRYLAGMMSLSKKLLNNQTALTGLSTSLKEVERRLEHFDITDASIIGNFADIYSKNISPIGQKIKVIGTPQNLKQPIIQNQVRALLLAGVRAAVLWRQMGGKRRQFIFSRNKILKSAISFNNELSSIS</sequence>
<dbReference type="Gene3D" id="1.10.3890.10">
    <property type="entry name" value="HflD-like"/>
    <property type="match status" value="1"/>
</dbReference>
<keyword evidence="3 4" id="KW-0472">Membrane</keyword>
<comment type="similarity">
    <text evidence="4">Belongs to the HflD family.</text>
</comment>
<dbReference type="EMBL" id="WOCD01000003">
    <property type="protein sequence ID" value="MUH71845.1"/>
    <property type="molecule type" value="Genomic_DNA"/>
</dbReference>
<dbReference type="GO" id="GO:0005886">
    <property type="term" value="C:plasma membrane"/>
    <property type="evidence" value="ECO:0007669"/>
    <property type="project" value="UniProtKB-SubCell"/>
</dbReference>
<evidence type="ECO:0000313" key="5">
    <source>
        <dbReference type="EMBL" id="MUH71845.1"/>
    </source>
</evidence>
<dbReference type="RefSeq" id="WP_155694987.1">
    <property type="nucleotide sequence ID" value="NZ_WOCD01000003.1"/>
</dbReference>
<dbReference type="SUPFAM" id="SSF101322">
    <property type="entry name" value="YcfC-like"/>
    <property type="match status" value="1"/>
</dbReference>
<dbReference type="InterPro" id="IPR035932">
    <property type="entry name" value="HflD-like_sf"/>
</dbReference>
<dbReference type="OrthoDB" id="9788031at2"/>
<accession>A0A6N8F5L1</accession>
<evidence type="ECO:0000256" key="4">
    <source>
        <dbReference type="HAMAP-Rule" id="MF_00695"/>
    </source>
</evidence>
<gene>
    <name evidence="4 5" type="primary">hflD</name>
    <name evidence="5" type="ORF">GNP35_04755</name>
</gene>
<name>A0A6N8F5L1_9GAMM</name>
<keyword evidence="2 4" id="KW-0963">Cytoplasm</keyword>
<evidence type="ECO:0000313" key="6">
    <source>
        <dbReference type="Proteomes" id="UP000439994"/>
    </source>
</evidence>
<evidence type="ECO:0000256" key="2">
    <source>
        <dbReference type="ARBA" id="ARBA00022490"/>
    </source>
</evidence>
<dbReference type="GO" id="GO:0005737">
    <property type="term" value="C:cytoplasm"/>
    <property type="evidence" value="ECO:0007669"/>
    <property type="project" value="UniProtKB-SubCell"/>
</dbReference>
<keyword evidence="6" id="KW-1185">Reference proteome</keyword>
<evidence type="ECO:0000256" key="3">
    <source>
        <dbReference type="ARBA" id="ARBA00023136"/>
    </source>
</evidence>
<dbReference type="AlphaFoldDB" id="A0A6N8F5L1"/>
<dbReference type="HAMAP" id="MF_00695">
    <property type="entry name" value="HflD_protein"/>
    <property type="match status" value="1"/>
</dbReference>
<dbReference type="Proteomes" id="UP000439994">
    <property type="component" value="Unassembled WGS sequence"/>
</dbReference>
<protein>
    <recommendedName>
        <fullName evidence="4">High frequency lysogenization protein HflD homolog</fullName>
    </recommendedName>
</protein>
<evidence type="ECO:0000256" key="1">
    <source>
        <dbReference type="ARBA" id="ARBA00022475"/>
    </source>
</evidence>